<gene>
    <name evidence="2" type="ORF">BDZ90DRAFT_116400</name>
</gene>
<dbReference type="Proteomes" id="UP000245884">
    <property type="component" value="Unassembled WGS sequence"/>
</dbReference>
<feature type="compositionally biased region" description="Low complexity" evidence="1">
    <location>
        <begin position="446"/>
        <end position="458"/>
    </location>
</feature>
<feature type="region of interest" description="Disordered" evidence="1">
    <location>
        <begin position="158"/>
        <end position="294"/>
    </location>
</feature>
<feature type="region of interest" description="Disordered" evidence="1">
    <location>
        <begin position="553"/>
        <end position="573"/>
    </location>
</feature>
<feature type="compositionally biased region" description="Polar residues" evidence="1">
    <location>
        <begin position="599"/>
        <end position="608"/>
    </location>
</feature>
<feature type="compositionally biased region" description="Polar residues" evidence="1">
    <location>
        <begin position="372"/>
        <end position="381"/>
    </location>
</feature>
<feature type="compositionally biased region" description="Low complexity" evidence="1">
    <location>
        <begin position="210"/>
        <end position="219"/>
    </location>
</feature>
<feature type="compositionally biased region" description="Polar residues" evidence="1">
    <location>
        <begin position="278"/>
        <end position="292"/>
    </location>
</feature>
<feature type="compositionally biased region" description="Low complexity" evidence="1">
    <location>
        <begin position="338"/>
        <end position="364"/>
    </location>
</feature>
<evidence type="ECO:0000313" key="3">
    <source>
        <dbReference type="Proteomes" id="UP000245884"/>
    </source>
</evidence>
<dbReference type="RefSeq" id="XP_025364254.1">
    <property type="nucleotide sequence ID" value="XM_025503253.1"/>
</dbReference>
<dbReference type="GeneID" id="37025076"/>
<proteinExistence type="predicted"/>
<feature type="compositionally biased region" description="Polar residues" evidence="1">
    <location>
        <begin position="227"/>
        <end position="244"/>
    </location>
</feature>
<protein>
    <submittedName>
        <fullName evidence="2">Uncharacterized protein</fullName>
    </submittedName>
</protein>
<feature type="compositionally biased region" description="Low complexity" evidence="1">
    <location>
        <begin position="400"/>
        <end position="412"/>
    </location>
</feature>
<evidence type="ECO:0000313" key="2">
    <source>
        <dbReference type="EMBL" id="PWN29642.1"/>
    </source>
</evidence>
<feature type="compositionally biased region" description="Polar residues" evidence="1">
    <location>
        <begin position="553"/>
        <end position="564"/>
    </location>
</feature>
<feature type="compositionally biased region" description="Polar residues" evidence="1">
    <location>
        <begin position="171"/>
        <end position="183"/>
    </location>
</feature>
<feature type="region of interest" description="Disordered" evidence="1">
    <location>
        <begin position="599"/>
        <end position="619"/>
    </location>
</feature>
<feature type="region of interest" description="Disordered" evidence="1">
    <location>
        <begin position="335"/>
        <end position="412"/>
    </location>
</feature>
<feature type="region of interest" description="Disordered" evidence="1">
    <location>
        <begin position="446"/>
        <end position="476"/>
    </location>
</feature>
<keyword evidence="3" id="KW-1185">Reference proteome</keyword>
<name>A0A316UWN3_9BASI</name>
<accession>A0A316UWN3</accession>
<reference evidence="2 3" key="1">
    <citation type="journal article" date="2018" name="Mol. Biol. Evol.">
        <title>Broad Genomic Sampling Reveals a Smut Pathogenic Ancestry of the Fungal Clade Ustilaginomycotina.</title>
        <authorList>
            <person name="Kijpornyongpan T."/>
            <person name="Mondo S.J."/>
            <person name="Barry K."/>
            <person name="Sandor L."/>
            <person name="Lee J."/>
            <person name="Lipzen A."/>
            <person name="Pangilinan J."/>
            <person name="LaButti K."/>
            <person name="Hainaut M."/>
            <person name="Henrissat B."/>
            <person name="Grigoriev I.V."/>
            <person name="Spatafora J.W."/>
            <person name="Aime M.C."/>
        </authorList>
    </citation>
    <scope>NUCLEOTIDE SEQUENCE [LARGE SCALE GENOMIC DNA]</scope>
    <source>
        <strain evidence="2 3">MCA 5214</strain>
    </source>
</reference>
<dbReference type="EMBL" id="KZ819663">
    <property type="protein sequence ID" value="PWN29642.1"/>
    <property type="molecule type" value="Genomic_DNA"/>
</dbReference>
<evidence type="ECO:0000256" key="1">
    <source>
        <dbReference type="SAM" id="MobiDB-lite"/>
    </source>
</evidence>
<feature type="compositionally biased region" description="Low complexity" evidence="1">
    <location>
        <begin position="85"/>
        <end position="94"/>
    </location>
</feature>
<feature type="compositionally biased region" description="Low complexity" evidence="1">
    <location>
        <begin position="184"/>
        <end position="201"/>
    </location>
</feature>
<dbReference type="AlphaFoldDB" id="A0A316UWN3"/>
<sequence length="650" mass="69122">MSETYRSPDNSRKLDQSWILIDDDQQQIKAASTEHRHSLSSKDAYMAVSQPLDVAVCHKDVQRRANRHRSISSPVALVGLEPESRWSISTSSSDSKAKRSATQHSGTVGIDEPLQGDVASDAPSTAVLHCIALNDEPSSSTALSSSLASYVHLSVPPGRALQGSNPPSPTPVQTASPCTTPDQSISASSHSSHSLLPASISDESQPNPPRAEAARAQVQDRARRLKQSTSASYRQRMASGSSKASRGATASMKEMEEILSGPWMSDSSDEDDHRSRQLEASSSNCSHNNGNALPSAAKLKDRTFFMQGIAIGGSGALQKANKRPTNIAYLHRHHRWPSTSSSAGSNSLSASMSQASLSSSSQAAVGHRSHARNGSTSSSPLSPRAHSAGRTVSTERTWLPSSPSPSYSSSLTGAAALGSTLATSVIPVPGSTQLLRYREESCTASLSQPKSSLTSSRLQHASSHPTLSEAGGERAGVSIKEQAQAENGSEGGTHVLQSIAAGLSKRLRRWKRGNEGKEVRKGRLLAVKRTSTDGSRLRTAAPMIITESLTTVEDASPAASTTPTGPRLNSPPHRLFGPQPFSNRSMPTLSFMGTTSLDDVTPSPTVSSRADRPASPLGLTRDLQLEDRGAGFWRPRRPTLRRKEDHHLAC</sequence>
<organism evidence="2 3">
    <name type="scientific">Jaminaea rosea</name>
    <dbReference type="NCBI Taxonomy" id="1569628"/>
    <lineage>
        <taxon>Eukaryota</taxon>
        <taxon>Fungi</taxon>
        <taxon>Dikarya</taxon>
        <taxon>Basidiomycota</taxon>
        <taxon>Ustilaginomycotina</taxon>
        <taxon>Exobasidiomycetes</taxon>
        <taxon>Microstromatales</taxon>
        <taxon>Microstromatales incertae sedis</taxon>
        <taxon>Jaminaea</taxon>
    </lineage>
</organism>
<feature type="region of interest" description="Disordered" evidence="1">
    <location>
        <begin position="84"/>
        <end position="120"/>
    </location>
</feature>